<name>A0A2Z2HSM5_9EURY</name>
<dbReference type="AlphaFoldDB" id="A0A2Z2HSM5"/>
<dbReference type="RefSeq" id="WP_086888583.1">
    <property type="nucleotide sequence ID" value="NZ_CP019893.1"/>
</dbReference>
<sequence length="134" mass="15027">MSDITAELEQFFEPLKTDDEGIETLDEQLAPRTFQFELTDADTFTLSADTDEITVEYGAIEDPDLVNDVTIVEGSVDALHEIMAGTTTPLDSLNDGDIFMTSMMTARCYNYGLLRAFRRAAELSECETHRWEVA</sequence>
<dbReference type="GeneID" id="32894620"/>
<accession>A0A2Z2HSM5</accession>
<proteinExistence type="predicted"/>
<dbReference type="KEGG" id="naj:B1756_11040"/>
<dbReference type="OrthoDB" id="350226at2157"/>
<organism evidence="1 2">
    <name type="scientific">Natrarchaeobaculum aegyptiacum</name>
    <dbReference type="NCBI Taxonomy" id="745377"/>
    <lineage>
        <taxon>Archaea</taxon>
        <taxon>Methanobacteriati</taxon>
        <taxon>Methanobacteriota</taxon>
        <taxon>Stenosarchaea group</taxon>
        <taxon>Halobacteria</taxon>
        <taxon>Halobacteriales</taxon>
        <taxon>Natrialbaceae</taxon>
        <taxon>Natrarchaeobaculum</taxon>
    </lineage>
</organism>
<keyword evidence="2" id="KW-1185">Reference proteome</keyword>
<protein>
    <submittedName>
        <fullName evidence="1">Uncharacterized protein</fullName>
    </submittedName>
</protein>
<evidence type="ECO:0000313" key="1">
    <source>
        <dbReference type="EMBL" id="ARS90206.1"/>
    </source>
</evidence>
<dbReference type="Proteomes" id="UP000250088">
    <property type="component" value="Chromosome"/>
</dbReference>
<reference evidence="2" key="1">
    <citation type="submission" date="2017-02" db="EMBL/GenBank/DDBJ databases">
        <title>Natronthermophilus aegyptiacus gen. nov.,sp. nov., an aerobic, extremely halophilic alkalithermophilic archaeon isolated from the athalassohaline Wadi An Natrun, Egypt.</title>
        <authorList>
            <person name="Zhao B."/>
        </authorList>
    </citation>
    <scope>NUCLEOTIDE SEQUENCE [LARGE SCALE GENOMIC DNA]</scope>
    <source>
        <strain evidence="2">JW/NM-HA 15</strain>
    </source>
</reference>
<evidence type="ECO:0000313" key="2">
    <source>
        <dbReference type="Proteomes" id="UP000250088"/>
    </source>
</evidence>
<dbReference type="EMBL" id="CP019893">
    <property type="protein sequence ID" value="ARS90206.1"/>
    <property type="molecule type" value="Genomic_DNA"/>
</dbReference>
<gene>
    <name evidence="1" type="ORF">B1756_11040</name>
</gene>